<evidence type="ECO:0000256" key="2">
    <source>
        <dbReference type="ARBA" id="ARBA00022670"/>
    </source>
</evidence>
<dbReference type="CDD" id="cd09274">
    <property type="entry name" value="RNase_HI_RT_Ty3"/>
    <property type="match status" value="1"/>
</dbReference>
<dbReference type="Proteomes" id="UP000791440">
    <property type="component" value="Unassembled WGS sequence"/>
</dbReference>
<evidence type="ECO:0000256" key="1">
    <source>
        <dbReference type="ARBA" id="ARBA00012493"/>
    </source>
</evidence>
<dbReference type="Pfam" id="PF00665">
    <property type="entry name" value="rve"/>
    <property type="match status" value="1"/>
</dbReference>
<keyword evidence="4" id="KW-0548">Nucleotidyltransferase</keyword>
<keyword evidence="3" id="KW-0808">Transferase</keyword>
<evidence type="ECO:0000313" key="13">
    <source>
        <dbReference type="Proteomes" id="UP000791440"/>
    </source>
</evidence>
<reference evidence="12" key="2">
    <citation type="submission" date="2020-12" db="EMBL/GenBank/DDBJ databases">
        <authorList>
            <person name="Kanost M."/>
        </authorList>
    </citation>
    <scope>NUCLEOTIDE SEQUENCE</scope>
</reference>
<dbReference type="GO" id="GO:0004519">
    <property type="term" value="F:endonuclease activity"/>
    <property type="evidence" value="ECO:0007669"/>
    <property type="project" value="UniProtKB-KW"/>
</dbReference>
<dbReference type="GO" id="GO:0003964">
    <property type="term" value="F:RNA-directed DNA polymerase activity"/>
    <property type="evidence" value="ECO:0007669"/>
    <property type="project" value="UniProtKB-KW"/>
</dbReference>
<keyword evidence="13" id="KW-1185">Reference proteome</keyword>
<evidence type="ECO:0000256" key="8">
    <source>
        <dbReference type="ARBA" id="ARBA00022918"/>
    </source>
</evidence>
<evidence type="ECO:0000256" key="4">
    <source>
        <dbReference type="ARBA" id="ARBA00022695"/>
    </source>
</evidence>
<evidence type="ECO:0000256" key="6">
    <source>
        <dbReference type="ARBA" id="ARBA00022759"/>
    </source>
</evidence>
<dbReference type="FunFam" id="3.30.420.10:FF:000032">
    <property type="entry name" value="Retrovirus-related Pol polyprotein from transposon 297-like Protein"/>
    <property type="match status" value="1"/>
</dbReference>
<dbReference type="CDD" id="cd01647">
    <property type="entry name" value="RT_LTR"/>
    <property type="match status" value="1"/>
</dbReference>
<dbReference type="InterPro" id="IPR000477">
    <property type="entry name" value="RT_dom"/>
</dbReference>
<keyword evidence="9" id="KW-0511">Multifunctional enzyme</keyword>
<dbReference type="InterPro" id="IPR041577">
    <property type="entry name" value="RT_RNaseH_2"/>
</dbReference>
<dbReference type="GO" id="GO:0008233">
    <property type="term" value="F:peptidase activity"/>
    <property type="evidence" value="ECO:0007669"/>
    <property type="project" value="UniProtKB-KW"/>
</dbReference>
<sequence>MIVTSDGNYTGSFYVNGSVRGKLGREYYLLPGEYHMHNGVSRVLVQNIGSQMLNFKQGSLISRARVMSQNSSKDILNISQVTGETSQAIDFNYGKQLTPTETQRCRDLLAKYKSCFSTGLHDLGFTSIIEMEIHLLDSTPVVYRPYRLSHPERQHVQQMVDQMVQYGIVRESSSPYASPIVLVQKKSGEKRLCVDYRALNRRTKRDHYPLPRIEELLDQLAGHSLFTTLDLASGYHQIPIAETSKEKTAFVTPDGQYEYNRMPFGLANAPSVFQRVIHKILNKTKVPYVIIYMDDILIPAKTFDEGLVRLEEVLKLLQGAGLTLRMEKCNFFLENIVFLGFEVDKTGIRPGNQKIQAVSMFPTPQSQNDVRRFLGLAGFFRRFVSGFALLAKPLTELLKKDVSWQWSKSQQNSFDTLKGVLVERPVLALYNPNAETQVHTDASKFGLGGILLQRTGSNPWRPISYYSRQTSPDEQKLHSFELETLAVVCALNKFRTYLLGIRFTIVSDCNALRSTFTKRDLIPRISRWWIQFLEFDCDIEYRPGEKMAHVDALSRGAILEEQQPTSILDILSVKIEDWITTVQSADDEVRRIKNIIQDPETSKIAAIHKEYQVKNGRVYRVMENEEIRWVVPRGVRWQVLKANHDDVGHFGFEKTLQRIKSLFWFPKMRKFIRKYVMACLECAHHKVPSGAKEGALHPIPKVDVPMHTLHADHLGPFPKSKRGNTYILVIIDAFTKYVYLSPVRSTKSKASVKIFKTYFSLFGPPRRLITDRGTTFTSKRFKTFIQSVGAKHILNAVATPRANGQVERCNRTILASLGSMTHGKSDDTWDAFLPDVQLGINTAIHDTTKRTPTELLFGRKVANPFNGVLNNISEEIDELSKEEHIESMRADARKRIELNQEKAKDRFDKRRKTVTEYKVGDLVRVIRNIVGGSGKSKKLESKCQGPYRIKSVLPNDRYLIVDTPLTRKGRPYENIVSAENIYPWMNFRAPSCSSSDESDSD</sequence>
<gene>
    <name evidence="12" type="ORF">O3G_MSEX013320</name>
</gene>
<dbReference type="EMBL" id="JH668858">
    <property type="protein sequence ID" value="KAG6462530.1"/>
    <property type="molecule type" value="Genomic_DNA"/>
</dbReference>
<evidence type="ECO:0000259" key="10">
    <source>
        <dbReference type="PROSITE" id="PS50878"/>
    </source>
</evidence>
<keyword evidence="8" id="KW-0695">RNA-directed DNA polymerase</keyword>
<dbReference type="PROSITE" id="PS50878">
    <property type="entry name" value="RT_POL"/>
    <property type="match status" value="1"/>
</dbReference>
<keyword evidence="2" id="KW-0645">Protease</keyword>
<dbReference type="PANTHER" id="PTHR37984">
    <property type="entry name" value="PROTEIN CBG26694"/>
    <property type="match status" value="1"/>
</dbReference>
<name>A0A922CWV7_MANSE</name>
<dbReference type="Pfam" id="PF17919">
    <property type="entry name" value="RT_RNaseH_2"/>
    <property type="match status" value="1"/>
</dbReference>
<organism evidence="12 13">
    <name type="scientific">Manduca sexta</name>
    <name type="common">Tobacco hawkmoth</name>
    <name type="synonym">Tobacco hornworm</name>
    <dbReference type="NCBI Taxonomy" id="7130"/>
    <lineage>
        <taxon>Eukaryota</taxon>
        <taxon>Metazoa</taxon>
        <taxon>Ecdysozoa</taxon>
        <taxon>Arthropoda</taxon>
        <taxon>Hexapoda</taxon>
        <taxon>Insecta</taxon>
        <taxon>Pterygota</taxon>
        <taxon>Neoptera</taxon>
        <taxon>Endopterygota</taxon>
        <taxon>Lepidoptera</taxon>
        <taxon>Glossata</taxon>
        <taxon>Ditrysia</taxon>
        <taxon>Bombycoidea</taxon>
        <taxon>Sphingidae</taxon>
        <taxon>Sphinginae</taxon>
        <taxon>Sphingini</taxon>
        <taxon>Manduca</taxon>
    </lineage>
</organism>
<evidence type="ECO:0000256" key="9">
    <source>
        <dbReference type="ARBA" id="ARBA00023268"/>
    </source>
</evidence>
<keyword evidence="6" id="KW-0255">Endonuclease</keyword>
<dbReference type="GO" id="GO:0006508">
    <property type="term" value="P:proteolysis"/>
    <property type="evidence" value="ECO:0007669"/>
    <property type="project" value="UniProtKB-KW"/>
</dbReference>
<evidence type="ECO:0000313" key="12">
    <source>
        <dbReference type="EMBL" id="KAG6462530.1"/>
    </source>
</evidence>
<dbReference type="InterPro" id="IPR041588">
    <property type="entry name" value="Integrase_H2C2"/>
</dbReference>
<reference evidence="12" key="1">
    <citation type="journal article" date="2016" name="Insect Biochem. Mol. Biol.">
        <title>Multifaceted biological insights from a draft genome sequence of the tobacco hornworm moth, Manduca sexta.</title>
        <authorList>
            <person name="Kanost M.R."/>
            <person name="Arrese E.L."/>
            <person name="Cao X."/>
            <person name="Chen Y.R."/>
            <person name="Chellapilla S."/>
            <person name="Goldsmith M.R."/>
            <person name="Grosse-Wilde E."/>
            <person name="Heckel D.G."/>
            <person name="Herndon N."/>
            <person name="Jiang H."/>
            <person name="Papanicolaou A."/>
            <person name="Qu J."/>
            <person name="Soulages J.L."/>
            <person name="Vogel H."/>
            <person name="Walters J."/>
            <person name="Waterhouse R.M."/>
            <person name="Ahn S.J."/>
            <person name="Almeida F.C."/>
            <person name="An C."/>
            <person name="Aqrawi P."/>
            <person name="Bretschneider A."/>
            <person name="Bryant W.B."/>
            <person name="Bucks S."/>
            <person name="Chao H."/>
            <person name="Chevignon G."/>
            <person name="Christen J.M."/>
            <person name="Clarke D.F."/>
            <person name="Dittmer N.T."/>
            <person name="Ferguson L.C.F."/>
            <person name="Garavelou S."/>
            <person name="Gordon K.H.J."/>
            <person name="Gunaratna R.T."/>
            <person name="Han Y."/>
            <person name="Hauser F."/>
            <person name="He Y."/>
            <person name="Heidel-Fischer H."/>
            <person name="Hirsh A."/>
            <person name="Hu Y."/>
            <person name="Jiang H."/>
            <person name="Kalra D."/>
            <person name="Klinner C."/>
            <person name="Konig C."/>
            <person name="Kovar C."/>
            <person name="Kroll A.R."/>
            <person name="Kuwar S.S."/>
            <person name="Lee S.L."/>
            <person name="Lehman R."/>
            <person name="Li K."/>
            <person name="Li Z."/>
            <person name="Liang H."/>
            <person name="Lovelace S."/>
            <person name="Lu Z."/>
            <person name="Mansfield J.H."/>
            <person name="McCulloch K.J."/>
            <person name="Mathew T."/>
            <person name="Morton B."/>
            <person name="Muzny D.M."/>
            <person name="Neunemann D."/>
            <person name="Ongeri F."/>
            <person name="Pauchet Y."/>
            <person name="Pu L.L."/>
            <person name="Pyrousis I."/>
            <person name="Rao X.J."/>
            <person name="Redding A."/>
            <person name="Roesel C."/>
            <person name="Sanchez-Gracia A."/>
            <person name="Schaack S."/>
            <person name="Shukla A."/>
            <person name="Tetreau G."/>
            <person name="Wang Y."/>
            <person name="Xiong G.H."/>
            <person name="Traut W."/>
            <person name="Walsh T.K."/>
            <person name="Worley K.C."/>
            <person name="Wu D."/>
            <person name="Wu W."/>
            <person name="Wu Y.Q."/>
            <person name="Zhang X."/>
            <person name="Zou Z."/>
            <person name="Zucker H."/>
            <person name="Briscoe A.D."/>
            <person name="Burmester T."/>
            <person name="Clem R.J."/>
            <person name="Feyereisen R."/>
            <person name="Grimmelikhuijzen C.J.P."/>
            <person name="Hamodrakas S.J."/>
            <person name="Hansson B.S."/>
            <person name="Huguet E."/>
            <person name="Jermiin L.S."/>
            <person name="Lan Q."/>
            <person name="Lehman H.K."/>
            <person name="Lorenzen M."/>
            <person name="Merzendorfer H."/>
            <person name="Michalopoulos I."/>
            <person name="Morton D.B."/>
            <person name="Muthukrishnan S."/>
            <person name="Oakeshott J.G."/>
            <person name="Palmer W."/>
            <person name="Park Y."/>
            <person name="Passarelli A.L."/>
            <person name="Rozas J."/>
            <person name="Schwartz L.M."/>
            <person name="Smith W."/>
            <person name="Southgate A."/>
            <person name="Vilcinskas A."/>
            <person name="Vogt R."/>
            <person name="Wang P."/>
            <person name="Werren J."/>
            <person name="Yu X.Q."/>
            <person name="Zhou J.J."/>
            <person name="Brown S.J."/>
            <person name="Scherer S.E."/>
            <person name="Richards S."/>
            <person name="Blissard G.W."/>
        </authorList>
    </citation>
    <scope>NUCLEOTIDE SEQUENCE</scope>
</reference>
<dbReference type="EC" id="2.7.7.49" evidence="1"/>
<keyword evidence="5" id="KW-0540">Nuclease</keyword>
<evidence type="ECO:0000259" key="11">
    <source>
        <dbReference type="PROSITE" id="PS50994"/>
    </source>
</evidence>
<dbReference type="PROSITE" id="PS50994">
    <property type="entry name" value="INTEGRASE"/>
    <property type="match status" value="1"/>
</dbReference>
<keyword evidence="7" id="KW-0378">Hydrolase</keyword>
<dbReference type="FunFam" id="1.10.340.70:FF:000001">
    <property type="entry name" value="Retrovirus-related Pol polyprotein from transposon gypsy-like Protein"/>
    <property type="match status" value="1"/>
</dbReference>
<dbReference type="PANTHER" id="PTHR37984:SF5">
    <property type="entry name" value="PROTEIN NYNRIN-LIKE"/>
    <property type="match status" value="1"/>
</dbReference>
<dbReference type="AlphaFoldDB" id="A0A922CWV7"/>
<feature type="domain" description="Reverse transcriptase" evidence="10">
    <location>
        <begin position="164"/>
        <end position="343"/>
    </location>
</feature>
<dbReference type="InterPro" id="IPR001584">
    <property type="entry name" value="Integrase_cat-core"/>
</dbReference>
<evidence type="ECO:0000256" key="7">
    <source>
        <dbReference type="ARBA" id="ARBA00022801"/>
    </source>
</evidence>
<dbReference type="Pfam" id="PF00078">
    <property type="entry name" value="RVT_1"/>
    <property type="match status" value="1"/>
</dbReference>
<evidence type="ECO:0000256" key="3">
    <source>
        <dbReference type="ARBA" id="ARBA00022679"/>
    </source>
</evidence>
<feature type="domain" description="Integrase catalytic" evidence="11">
    <location>
        <begin position="701"/>
        <end position="860"/>
    </location>
</feature>
<dbReference type="FunFam" id="3.10.10.10:FF:000007">
    <property type="entry name" value="Retrovirus-related Pol polyprotein from transposon 17.6-like Protein"/>
    <property type="match status" value="1"/>
</dbReference>
<evidence type="ECO:0000256" key="5">
    <source>
        <dbReference type="ARBA" id="ARBA00022722"/>
    </source>
</evidence>
<proteinExistence type="predicted"/>
<dbReference type="InterPro" id="IPR050951">
    <property type="entry name" value="Retrovirus_Pol_polyprotein"/>
</dbReference>
<comment type="caution">
    <text evidence="12">The sequence shown here is derived from an EMBL/GenBank/DDBJ whole genome shotgun (WGS) entry which is preliminary data.</text>
</comment>
<dbReference type="FunFam" id="3.30.70.270:FF:000020">
    <property type="entry name" value="Transposon Tf2-6 polyprotein-like Protein"/>
    <property type="match status" value="1"/>
</dbReference>
<dbReference type="GO" id="GO:0015074">
    <property type="term" value="P:DNA integration"/>
    <property type="evidence" value="ECO:0007669"/>
    <property type="project" value="InterPro"/>
</dbReference>
<accession>A0A922CWV7</accession>
<protein>
    <recommendedName>
        <fullName evidence="1">RNA-directed DNA polymerase</fullName>
        <ecNumber evidence="1">2.7.7.49</ecNumber>
    </recommendedName>
</protein>
<dbReference type="Pfam" id="PF17921">
    <property type="entry name" value="Integrase_H2C2"/>
    <property type="match status" value="1"/>
</dbReference>